<sequence length="83" mass="9585">MYYFANVKKEICIEAYIKLFNFLESVLLLTVPGNLKIGVTKHLKSEVILNQSYEDLINYYHTVIIAARVKHPEDKGVVENTIK</sequence>
<organism evidence="1 2">
    <name type="scientific">Ligilactobacillus pabuli</name>
    <dbReference type="NCBI Taxonomy" id="2886039"/>
    <lineage>
        <taxon>Bacteria</taxon>
        <taxon>Bacillati</taxon>
        <taxon>Bacillota</taxon>
        <taxon>Bacilli</taxon>
        <taxon>Lactobacillales</taxon>
        <taxon>Lactobacillaceae</taxon>
        <taxon>Ligilactobacillus</taxon>
    </lineage>
</organism>
<protein>
    <submittedName>
        <fullName evidence="1">Uncharacterized protein</fullName>
    </submittedName>
</protein>
<accession>A0ABQ5JND3</accession>
<evidence type="ECO:0000313" key="2">
    <source>
        <dbReference type="Proteomes" id="UP001055149"/>
    </source>
</evidence>
<name>A0ABQ5JND3_9LACO</name>
<dbReference type="Proteomes" id="UP001055149">
    <property type="component" value="Unassembled WGS sequence"/>
</dbReference>
<evidence type="ECO:0000313" key="1">
    <source>
        <dbReference type="EMBL" id="GKS82315.1"/>
    </source>
</evidence>
<comment type="caution">
    <text evidence="1">The sequence shown here is derived from an EMBL/GenBank/DDBJ whole genome shotgun (WGS) entry which is preliminary data.</text>
</comment>
<dbReference type="EMBL" id="BQXH01000026">
    <property type="protein sequence ID" value="GKS82315.1"/>
    <property type="molecule type" value="Genomic_DNA"/>
</dbReference>
<keyword evidence="2" id="KW-1185">Reference proteome</keyword>
<reference evidence="1" key="1">
    <citation type="journal article" date="2022" name="Int. J. Syst. Evol. Microbiol.">
        <title>A novel species of lactic acid bacteria, Ligilactobacillus pabuli sp. nov., isolated from alfalfa silage.</title>
        <authorList>
            <person name="Tohno M."/>
            <person name="Tanizawa Y."/>
            <person name="Sawada H."/>
            <person name="Sakamoto M."/>
            <person name="Ohkuma M."/>
            <person name="Kobayashi H."/>
        </authorList>
    </citation>
    <scope>NUCLEOTIDE SEQUENCE</scope>
    <source>
        <strain evidence="1">AF129</strain>
    </source>
</reference>
<gene>
    <name evidence="1" type="ORF">LPAF129_20010</name>
</gene>
<proteinExistence type="predicted"/>